<dbReference type="PROSITE" id="PS51257">
    <property type="entry name" value="PROKAR_LIPOPROTEIN"/>
    <property type="match status" value="1"/>
</dbReference>
<evidence type="ECO:0000313" key="2">
    <source>
        <dbReference type="Proteomes" id="UP000218160"/>
    </source>
</evidence>
<evidence type="ECO:0000313" key="1">
    <source>
        <dbReference type="EMBL" id="ATF09817.1"/>
    </source>
</evidence>
<accession>A0A291BA03</accession>
<organism evidence="1 2">
    <name type="scientific">Candidatus Enterovibrio altilux</name>
    <dbReference type="NCBI Taxonomy" id="1927128"/>
    <lineage>
        <taxon>Bacteria</taxon>
        <taxon>Pseudomonadati</taxon>
        <taxon>Pseudomonadota</taxon>
        <taxon>Gammaproteobacteria</taxon>
        <taxon>Vibrionales</taxon>
        <taxon>Vibrionaceae</taxon>
        <taxon>Enterovibrio</taxon>
    </lineage>
</organism>
<name>A0A291BA03_9GAMM</name>
<evidence type="ECO:0008006" key="3">
    <source>
        <dbReference type="Google" id="ProtNLM"/>
    </source>
</evidence>
<proteinExistence type="predicted"/>
<gene>
    <name evidence="1" type="ORF">BTN50_1337</name>
</gene>
<sequence>MVKCVFSMPLRGLQGFLLFANLLNYHCHLLTISCIHKRAKQLTSHLKQKIKKLFIS</sequence>
<dbReference type="AlphaFoldDB" id="A0A291BA03"/>
<reference evidence="2" key="1">
    <citation type="submission" date="2017-04" db="EMBL/GenBank/DDBJ databases">
        <title>Genome evolution of the luminous symbionts of deep sea anglerfish.</title>
        <authorList>
            <person name="Hendry T.A."/>
        </authorList>
    </citation>
    <scope>NUCLEOTIDE SEQUENCE [LARGE SCALE GENOMIC DNA]</scope>
</reference>
<dbReference type="EMBL" id="CP020660">
    <property type="protein sequence ID" value="ATF09817.1"/>
    <property type="molecule type" value="Genomic_DNA"/>
</dbReference>
<dbReference type="KEGG" id="elux:BTN50_1337"/>
<dbReference type="Proteomes" id="UP000218160">
    <property type="component" value="Chromosome 1"/>
</dbReference>
<protein>
    <recommendedName>
        <fullName evidence="3">Mobile element protein</fullName>
    </recommendedName>
</protein>
<keyword evidence="2" id="KW-1185">Reference proteome</keyword>